<dbReference type="AlphaFoldDB" id="X0RFC5"/>
<proteinExistence type="predicted"/>
<reference evidence="1" key="1">
    <citation type="journal article" date="2014" name="Front. Microbiol.">
        <title>High frequency of phylogenetically diverse reductive dehalogenase-homologous genes in deep subseafloor sedimentary metagenomes.</title>
        <authorList>
            <person name="Kawai M."/>
            <person name="Futagami T."/>
            <person name="Toyoda A."/>
            <person name="Takaki Y."/>
            <person name="Nishi S."/>
            <person name="Hori S."/>
            <person name="Arai W."/>
            <person name="Tsubouchi T."/>
            <person name="Morono Y."/>
            <person name="Uchiyama I."/>
            <person name="Ito T."/>
            <person name="Fujiyama A."/>
            <person name="Inagaki F."/>
            <person name="Takami H."/>
        </authorList>
    </citation>
    <scope>NUCLEOTIDE SEQUENCE</scope>
    <source>
        <strain evidence="1">Expedition CK06-06</strain>
    </source>
</reference>
<protein>
    <submittedName>
        <fullName evidence="1">Uncharacterized protein</fullName>
    </submittedName>
</protein>
<comment type="caution">
    <text evidence="1">The sequence shown here is derived from an EMBL/GenBank/DDBJ whole genome shotgun (WGS) entry which is preliminary data.</text>
</comment>
<name>X0RFC5_9ZZZZ</name>
<gene>
    <name evidence="1" type="ORF">S01H1_12227</name>
</gene>
<accession>X0RFC5</accession>
<dbReference type="EMBL" id="BARS01006260">
    <property type="protein sequence ID" value="GAF67443.1"/>
    <property type="molecule type" value="Genomic_DNA"/>
</dbReference>
<evidence type="ECO:0000313" key="1">
    <source>
        <dbReference type="EMBL" id="GAF67443.1"/>
    </source>
</evidence>
<organism evidence="1">
    <name type="scientific">marine sediment metagenome</name>
    <dbReference type="NCBI Taxonomy" id="412755"/>
    <lineage>
        <taxon>unclassified sequences</taxon>
        <taxon>metagenomes</taxon>
        <taxon>ecological metagenomes</taxon>
    </lineage>
</organism>
<sequence>MRQEYYQLRNAPWQKDKSWLDGVDPNIIPEDLTSIREVAELARTDTGQWYPKKIKTWLNNNMAKLGEPTHIETVYLRTDPQFPKGIFDPKNLPK</sequence>